<evidence type="ECO:0000256" key="1">
    <source>
        <dbReference type="SAM" id="MobiDB-lite"/>
    </source>
</evidence>
<dbReference type="InterPro" id="IPR051266">
    <property type="entry name" value="CLCR"/>
</dbReference>
<name>A0ABQ9XTJ6_9EUKA</name>
<dbReference type="Gene3D" id="3.40.50.410">
    <property type="entry name" value="von Willebrand factor, type A domain"/>
    <property type="match status" value="1"/>
</dbReference>
<feature type="compositionally biased region" description="Basic residues" evidence="1">
    <location>
        <begin position="352"/>
        <end position="362"/>
    </location>
</feature>
<dbReference type="Pfam" id="PF00092">
    <property type="entry name" value="VWA"/>
    <property type="match status" value="1"/>
</dbReference>
<sequence>MTSTNLIDIVVRKSAYAVSPSQQLQMQVQIILKAPKAKQTARTPVSICMIIDKSGSMASVGKLDYAKQAAIDLVNQLTPRDKLGIVIYDSQVSTLCPLMNVKNKNEFIKKINTIRPGSCTNLSGGLQAGIELLNTSAAEGTKRIFLLSDGQANEGIQTNEGVAAIAGRYRSVGIAVSSIGLGSDYNENMMKAIAESGGGQYYYVQESKVLPGIFAAELNLTMNIVTYKTRLWFEMNQCTSNHRIPGYTTVVGPAQTASLPPQMLGLLGGSKTQIEPKMGDIGSEEERVKGLWRSRYQPLAMIEAVLAAKIEVESNEAREKAMREIEAGRAAEAQKILLQQKSMNQAFASGIRHKRNERKARRREAFAVAKPEERRQLEREEEDSEDMSNDEQDQIAIWDSLADNMVRAAPGAVADSSLRRRMGLANHHFASSAAQGARSHQGAMLKSKKSWF</sequence>
<reference evidence="3 4" key="1">
    <citation type="journal article" date="2022" name="bioRxiv">
        <title>Genomics of Preaxostyla Flagellates Illuminates Evolutionary Transitions and the Path Towards Mitochondrial Loss.</title>
        <authorList>
            <person name="Novak L.V.F."/>
            <person name="Treitli S.C."/>
            <person name="Pyrih J."/>
            <person name="Halakuc P."/>
            <person name="Pipaliya S.V."/>
            <person name="Vacek V."/>
            <person name="Brzon O."/>
            <person name="Soukal P."/>
            <person name="Eme L."/>
            <person name="Dacks J.B."/>
            <person name="Karnkowska A."/>
            <person name="Elias M."/>
            <person name="Hampl V."/>
        </authorList>
    </citation>
    <scope>NUCLEOTIDE SEQUENCE [LARGE SCALE GENOMIC DNA]</scope>
    <source>
        <strain evidence="3">NAU3</strain>
        <tissue evidence="3">Gut</tissue>
    </source>
</reference>
<feature type="compositionally biased region" description="Acidic residues" evidence="1">
    <location>
        <begin position="379"/>
        <end position="391"/>
    </location>
</feature>
<dbReference type="Proteomes" id="UP001281761">
    <property type="component" value="Unassembled WGS sequence"/>
</dbReference>
<dbReference type="SUPFAM" id="SSF53300">
    <property type="entry name" value="vWA-like"/>
    <property type="match status" value="1"/>
</dbReference>
<dbReference type="PROSITE" id="PS50234">
    <property type="entry name" value="VWFA"/>
    <property type="match status" value="1"/>
</dbReference>
<dbReference type="InterPro" id="IPR036465">
    <property type="entry name" value="vWFA_dom_sf"/>
</dbReference>
<comment type="caution">
    <text evidence="3">The sequence shown here is derived from an EMBL/GenBank/DDBJ whole genome shotgun (WGS) entry which is preliminary data.</text>
</comment>
<organism evidence="3 4">
    <name type="scientific">Blattamonas nauphoetae</name>
    <dbReference type="NCBI Taxonomy" id="2049346"/>
    <lineage>
        <taxon>Eukaryota</taxon>
        <taxon>Metamonada</taxon>
        <taxon>Preaxostyla</taxon>
        <taxon>Oxymonadida</taxon>
        <taxon>Blattamonas</taxon>
    </lineage>
</organism>
<accession>A0ABQ9XTJ6</accession>
<dbReference type="InterPro" id="IPR002035">
    <property type="entry name" value="VWF_A"/>
</dbReference>
<feature type="domain" description="VWFA" evidence="2">
    <location>
        <begin position="46"/>
        <end position="218"/>
    </location>
</feature>
<dbReference type="PANTHER" id="PTHR10579">
    <property type="entry name" value="CALCIUM-ACTIVATED CHLORIDE CHANNEL REGULATOR"/>
    <property type="match status" value="1"/>
</dbReference>
<dbReference type="PANTHER" id="PTHR10579:SF43">
    <property type="entry name" value="ZINC FINGER (C3HC4-TYPE RING FINGER) FAMILY PROTEIN"/>
    <property type="match status" value="1"/>
</dbReference>
<keyword evidence="4" id="KW-1185">Reference proteome</keyword>
<dbReference type="SMART" id="SM00327">
    <property type="entry name" value="VWA"/>
    <property type="match status" value="1"/>
</dbReference>
<evidence type="ECO:0000313" key="3">
    <source>
        <dbReference type="EMBL" id="KAK2954800.1"/>
    </source>
</evidence>
<evidence type="ECO:0000313" key="4">
    <source>
        <dbReference type="Proteomes" id="UP001281761"/>
    </source>
</evidence>
<gene>
    <name evidence="3" type="ORF">BLNAU_10285</name>
</gene>
<feature type="region of interest" description="Disordered" evidence="1">
    <location>
        <begin position="433"/>
        <end position="452"/>
    </location>
</feature>
<dbReference type="EMBL" id="JARBJD010000074">
    <property type="protein sequence ID" value="KAK2954800.1"/>
    <property type="molecule type" value="Genomic_DNA"/>
</dbReference>
<protein>
    <submittedName>
        <fullName evidence="3">von Willebrand factor type A domain protein</fullName>
    </submittedName>
</protein>
<evidence type="ECO:0000259" key="2">
    <source>
        <dbReference type="PROSITE" id="PS50234"/>
    </source>
</evidence>
<feature type="region of interest" description="Disordered" evidence="1">
    <location>
        <begin position="352"/>
        <end position="391"/>
    </location>
</feature>
<proteinExistence type="predicted"/>